<dbReference type="OrthoDB" id="2248033at2"/>
<dbReference type="Proteomes" id="UP000380386">
    <property type="component" value="Unassembled WGS sequence"/>
</dbReference>
<proteinExistence type="predicted"/>
<comment type="caution">
    <text evidence="3">The sequence shown here is derived from an EMBL/GenBank/DDBJ whole genome shotgun (WGS) entry which is preliminary data.</text>
</comment>
<keyword evidence="5" id="KW-1185">Reference proteome</keyword>
<gene>
    <name evidence="3" type="ORF">FHL02_06625</name>
    <name evidence="2" type="ORF">FHL03_06940</name>
</gene>
<reference evidence="4 5" key="1">
    <citation type="journal article" date="2019" name="Syst. Appl. Microbiol.">
        <title>Polyphasic characterization of two novel Lactobacillus spp. isolated from blown salami packages: Description of Lactobacillus halodurans sp. nov. and Lactobacillus salsicarnum sp. nov.</title>
        <authorList>
            <person name="Schuster J.A."/>
            <person name="Klingl A."/>
            <person name="Vogel R.F."/>
            <person name="Ehrmann M.A."/>
        </authorList>
    </citation>
    <scope>NUCLEOTIDE SEQUENCE [LARGE SCALE GENOMIC DNA]</scope>
    <source>
        <strain evidence="2 5">TMW 1.2098</strain>
        <strain evidence="3 4">TMW 1.2118</strain>
    </source>
</reference>
<evidence type="ECO:0000313" key="4">
    <source>
        <dbReference type="Proteomes" id="UP000380386"/>
    </source>
</evidence>
<reference evidence="2" key="2">
    <citation type="submission" date="2019-05" db="EMBL/GenBank/DDBJ databases">
        <authorList>
            <person name="Schuster J.A."/>
            <person name="Ehrmann M.A."/>
        </authorList>
    </citation>
    <scope>NUCLEOTIDE SEQUENCE</scope>
    <source>
        <strain evidence="2">TMW 1.2098</strain>
    </source>
</reference>
<keyword evidence="1" id="KW-1133">Transmembrane helix</keyword>
<feature type="transmembrane region" description="Helical" evidence="1">
    <location>
        <begin position="146"/>
        <end position="168"/>
    </location>
</feature>
<feature type="transmembrane region" description="Helical" evidence="1">
    <location>
        <begin position="21"/>
        <end position="42"/>
    </location>
</feature>
<feature type="transmembrane region" description="Helical" evidence="1">
    <location>
        <begin position="91"/>
        <end position="119"/>
    </location>
</feature>
<keyword evidence="1" id="KW-0472">Membrane</keyword>
<dbReference type="AlphaFoldDB" id="A0A5P0ZHZ9"/>
<evidence type="ECO:0000313" key="3">
    <source>
        <dbReference type="EMBL" id="MQS52693.1"/>
    </source>
</evidence>
<feature type="transmembrane region" description="Helical" evidence="1">
    <location>
        <begin position="230"/>
        <end position="255"/>
    </location>
</feature>
<feature type="transmembrane region" description="Helical" evidence="1">
    <location>
        <begin position="189"/>
        <end position="210"/>
    </location>
</feature>
<keyword evidence="1" id="KW-0812">Transmembrane</keyword>
<organism evidence="3 4">
    <name type="scientific">Companilactobacillus mishanensis</name>
    <dbReference type="NCBI Taxonomy" id="2486008"/>
    <lineage>
        <taxon>Bacteria</taxon>
        <taxon>Bacillati</taxon>
        <taxon>Bacillota</taxon>
        <taxon>Bacilli</taxon>
        <taxon>Lactobacillales</taxon>
        <taxon>Lactobacillaceae</taxon>
        <taxon>Companilactobacillus</taxon>
    </lineage>
</organism>
<dbReference type="RefSeq" id="WP_125705728.1">
    <property type="nucleotide sequence ID" value="NZ_JBHTOO010000026.1"/>
</dbReference>
<accession>A0A5P0ZHZ9</accession>
<dbReference type="EMBL" id="VDFN01000005">
    <property type="protein sequence ID" value="MQS45215.1"/>
    <property type="molecule type" value="Genomic_DNA"/>
</dbReference>
<name>A0A5P0ZHZ9_9LACO</name>
<evidence type="ECO:0000313" key="2">
    <source>
        <dbReference type="EMBL" id="MQS45215.1"/>
    </source>
</evidence>
<dbReference type="EMBL" id="VDFM01000007">
    <property type="protein sequence ID" value="MQS52693.1"/>
    <property type="molecule type" value="Genomic_DNA"/>
</dbReference>
<evidence type="ECO:0000256" key="1">
    <source>
        <dbReference type="SAM" id="Phobius"/>
    </source>
</evidence>
<sequence length="264" mass="29645">MTSFGSLFKALSGEKFRNSNFIILIELLYVIVILGLSVFHGASIDLQLSTGILAGAAFIFMSFEFIRLTVLSEKKYTSSTYRLIPVSDTKFYLTNLLSSFVNFVYVGLVQGILFAIAIFTNWNELNHLLSNMSTEVNFSKINTADIFKGFAAMIFVLLAIAILTWTTINLIHLLSKAASNFLPRTGKNLLTFILYVLVIGLVFRVVGFFTDQFSNSMQFFTGPGYNANYLGIWINTLIFLVIAAVEAVISIYLNYRWVDTNNEN</sequence>
<dbReference type="Proteomes" id="UP000436655">
    <property type="component" value="Unassembled WGS sequence"/>
</dbReference>
<evidence type="ECO:0000313" key="5">
    <source>
        <dbReference type="Proteomes" id="UP000436655"/>
    </source>
</evidence>
<protein>
    <submittedName>
        <fullName evidence="3">Uncharacterized protein</fullName>
    </submittedName>
</protein>
<feature type="transmembrane region" description="Helical" evidence="1">
    <location>
        <begin position="48"/>
        <end position="70"/>
    </location>
</feature>